<dbReference type="RefSeq" id="WP_156565021.1">
    <property type="nucleotide sequence ID" value="NZ_CACRTZ010000004.1"/>
</dbReference>
<reference evidence="1" key="1">
    <citation type="submission" date="2019-11" db="EMBL/GenBank/DDBJ databases">
        <authorList>
            <person name="Feng L."/>
        </authorList>
    </citation>
    <scope>NUCLEOTIDE SEQUENCE</scope>
    <source>
        <strain evidence="1">EMassiliensisLFYP7</strain>
    </source>
</reference>
<dbReference type="Gene3D" id="1.25.10.10">
    <property type="entry name" value="Leucine-rich Repeat Variant"/>
    <property type="match status" value="1"/>
</dbReference>
<name>A0A6N3AJH8_9ENTR</name>
<sequence>MNSYNKNLFELFYTKKITFCELKKRFDTNKKDITLCLYEDLKQAKNEHSSEDVESIIILLFECKEINRDNLIDILCELLLEPWHYKHEDIARLLQEWKKPQAVQSLFEACTMKFDYLDFDDSYALAIKCIWALGDIATKESFEKLKLLSKSNNTVIKENACHQLKKHSIT</sequence>
<dbReference type="AlphaFoldDB" id="A0A6N3AJH8"/>
<evidence type="ECO:0000313" key="1">
    <source>
        <dbReference type="EMBL" id="VYT91751.1"/>
    </source>
</evidence>
<proteinExistence type="predicted"/>
<gene>
    <name evidence="1" type="ORF">EMLFYP7_00943</name>
</gene>
<evidence type="ECO:0008006" key="2">
    <source>
        <dbReference type="Google" id="ProtNLM"/>
    </source>
</evidence>
<dbReference type="SUPFAM" id="SSF48371">
    <property type="entry name" value="ARM repeat"/>
    <property type="match status" value="1"/>
</dbReference>
<accession>A0A6N3AJH8</accession>
<dbReference type="EMBL" id="CACRTZ010000004">
    <property type="protein sequence ID" value="VYT91751.1"/>
    <property type="molecule type" value="Genomic_DNA"/>
</dbReference>
<protein>
    <recommendedName>
        <fullName evidence="2">HEAT repeat domain-containing protein</fullName>
    </recommendedName>
</protein>
<dbReference type="InterPro" id="IPR016024">
    <property type="entry name" value="ARM-type_fold"/>
</dbReference>
<organism evidence="1">
    <name type="scientific">Phytobacter massiliensis</name>
    <dbReference type="NCBI Taxonomy" id="1485952"/>
    <lineage>
        <taxon>Bacteria</taxon>
        <taxon>Pseudomonadati</taxon>
        <taxon>Pseudomonadota</taxon>
        <taxon>Gammaproteobacteria</taxon>
        <taxon>Enterobacterales</taxon>
        <taxon>Enterobacteriaceae</taxon>
        <taxon>Phytobacter</taxon>
    </lineage>
</organism>
<dbReference type="InterPro" id="IPR011989">
    <property type="entry name" value="ARM-like"/>
</dbReference>